<dbReference type="Pfam" id="PF08147">
    <property type="entry name" value="DBP10CT"/>
    <property type="match status" value="1"/>
</dbReference>
<feature type="compositionally biased region" description="Basic residues" evidence="17">
    <location>
        <begin position="814"/>
        <end position="823"/>
    </location>
</feature>
<dbReference type="Pfam" id="PF00271">
    <property type="entry name" value="Helicase_C"/>
    <property type="match status" value="1"/>
</dbReference>
<dbReference type="PROSITE" id="PS00039">
    <property type="entry name" value="DEAD_ATP_HELICASE"/>
    <property type="match status" value="1"/>
</dbReference>
<comment type="function">
    <text evidence="12">ATP-dependent RNA helicase which is a subunit of the eIF4F complex involved in cap recognition and is required for mRNA binding to ribosome. In the current model of translation initiation, eIF4A unwinds RNA secondary structures in the 5'-UTR of mRNAs which is necessary to allow efficient binding of the small ribosomal subunit, and subsequent scanning for the initiator codon.</text>
</comment>
<evidence type="ECO:0000256" key="4">
    <source>
        <dbReference type="ARBA" id="ARBA00022741"/>
    </source>
</evidence>
<evidence type="ECO:0000256" key="11">
    <source>
        <dbReference type="ARBA" id="ARBA00024417"/>
    </source>
</evidence>
<feature type="region of interest" description="Disordered" evidence="17">
    <location>
        <begin position="765"/>
        <end position="823"/>
    </location>
</feature>
<evidence type="ECO:0000256" key="8">
    <source>
        <dbReference type="ARBA" id="ARBA00022884"/>
    </source>
</evidence>
<keyword evidence="8" id="KW-0694">RNA-binding</keyword>
<keyword evidence="22" id="KW-1185">Reference proteome</keyword>
<accession>A0A0S4JD47</accession>
<feature type="domain" description="Helicase C-terminal" evidence="19">
    <location>
        <begin position="263"/>
        <end position="411"/>
    </location>
</feature>
<dbReference type="InterPro" id="IPR014014">
    <property type="entry name" value="RNA_helicase_DEAD_Q_motif"/>
</dbReference>
<protein>
    <recommendedName>
        <fullName evidence="11">Probable eukaryotic initiation factor 4A</fullName>
        <ecNumber evidence="2">3.6.4.13</ecNumber>
    </recommendedName>
    <alternativeName>
        <fullName evidence="14">ATP-dependent RNA helicase eIF4A</fullName>
    </alternativeName>
</protein>
<dbReference type="EC" id="3.6.4.13" evidence="2"/>
<dbReference type="GO" id="GO:0003723">
    <property type="term" value="F:RNA binding"/>
    <property type="evidence" value="ECO:0007669"/>
    <property type="project" value="UniProtKB-KW"/>
</dbReference>
<feature type="compositionally biased region" description="Basic and acidic residues" evidence="17">
    <location>
        <begin position="786"/>
        <end position="800"/>
    </location>
</feature>
<evidence type="ECO:0000313" key="22">
    <source>
        <dbReference type="Proteomes" id="UP000051952"/>
    </source>
</evidence>
<dbReference type="InterPro" id="IPR012541">
    <property type="entry name" value="DBP10_C"/>
</dbReference>
<dbReference type="OMA" id="EDQFGMM"/>
<dbReference type="PANTHER" id="PTHR47959:SF8">
    <property type="entry name" value="RNA HELICASE"/>
    <property type="match status" value="1"/>
</dbReference>
<dbReference type="CDD" id="cd18787">
    <property type="entry name" value="SF2_C_DEAD"/>
    <property type="match status" value="1"/>
</dbReference>
<dbReference type="SMART" id="SM01123">
    <property type="entry name" value="DBP10CT"/>
    <property type="match status" value="1"/>
</dbReference>
<evidence type="ECO:0000256" key="13">
    <source>
        <dbReference type="ARBA" id="ARBA00025917"/>
    </source>
</evidence>
<dbReference type="SMART" id="SM00490">
    <property type="entry name" value="HELICc"/>
    <property type="match status" value="1"/>
</dbReference>
<dbReference type="InterPro" id="IPR000629">
    <property type="entry name" value="RNA-helicase_DEAD-box_CS"/>
</dbReference>
<keyword evidence="3" id="KW-0396">Initiation factor</keyword>
<evidence type="ECO:0000256" key="6">
    <source>
        <dbReference type="ARBA" id="ARBA00022806"/>
    </source>
</evidence>
<dbReference type="Proteomes" id="UP000051952">
    <property type="component" value="Unassembled WGS sequence"/>
</dbReference>
<comment type="similarity">
    <text evidence="10">Belongs to the DEAD box helicase family. eIF4A subfamily.</text>
</comment>
<dbReference type="InterPro" id="IPR001650">
    <property type="entry name" value="Helicase_C-like"/>
</dbReference>
<dbReference type="InterPro" id="IPR027417">
    <property type="entry name" value="P-loop_NTPase"/>
</dbReference>
<dbReference type="InterPro" id="IPR050079">
    <property type="entry name" value="DEAD_box_RNA_helicase"/>
</dbReference>
<keyword evidence="7" id="KW-0067">ATP-binding</keyword>
<evidence type="ECO:0000256" key="5">
    <source>
        <dbReference type="ARBA" id="ARBA00022801"/>
    </source>
</evidence>
<keyword evidence="6 21" id="KW-0347">Helicase</keyword>
<evidence type="ECO:0000256" key="10">
    <source>
        <dbReference type="ARBA" id="ARBA00024352"/>
    </source>
</evidence>
<dbReference type="PROSITE" id="PS51194">
    <property type="entry name" value="HELICASE_CTER"/>
    <property type="match status" value="1"/>
</dbReference>
<organism evidence="21 22">
    <name type="scientific">Bodo saltans</name>
    <name type="common">Flagellated protozoan</name>
    <dbReference type="NCBI Taxonomy" id="75058"/>
    <lineage>
        <taxon>Eukaryota</taxon>
        <taxon>Discoba</taxon>
        <taxon>Euglenozoa</taxon>
        <taxon>Kinetoplastea</taxon>
        <taxon>Metakinetoplastina</taxon>
        <taxon>Eubodonida</taxon>
        <taxon>Bodonidae</taxon>
        <taxon>Bodo</taxon>
    </lineage>
</organism>
<evidence type="ECO:0000259" key="18">
    <source>
        <dbReference type="PROSITE" id="PS51192"/>
    </source>
</evidence>
<dbReference type="GO" id="GO:0005524">
    <property type="term" value="F:ATP binding"/>
    <property type="evidence" value="ECO:0007669"/>
    <property type="project" value="UniProtKB-KW"/>
</dbReference>
<comment type="similarity">
    <text evidence="1">Belongs to the DEAD box helicase family. DDX54/DBP10 subfamily.</text>
</comment>
<keyword evidence="9" id="KW-0648">Protein biosynthesis</keyword>
<gene>
    <name evidence="21" type="ORF">BSAL_92045</name>
</gene>
<dbReference type="GO" id="GO:0016887">
    <property type="term" value="F:ATP hydrolysis activity"/>
    <property type="evidence" value="ECO:0007669"/>
    <property type="project" value="RHEA"/>
</dbReference>
<comment type="catalytic activity">
    <reaction evidence="15">
        <text>ATP + H2O = ADP + phosphate + H(+)</text>
        <dbReference type="Rhea" id="RHEA:13065"/>
        <dbReference type="ChEBI" id="CHEBI:15377"/>
        <dbReference type="ChEBI" id="CHEBI:15378"/>
        <dbReference type="ChEBI" id="CHEBI:30616"/>
        <dbReference type="ChEBI" id="CHEBI:43474"/>
        <dbReference type="ChEBI" id="CHEBI:456216"/>
        <dbReference type="EC" id="3.6.4.13"/>
    </reaction>
</comment>
<evidence type="ECO:0000256" key="1">
    <source>
        <dbReference type="ARBA" id="ARBA00010379"/>
    </source>
</evidence>
<dbReference type="AlphaFoldDB" id="A0A0S4JD47"/>
<dbReference type="PANTHER" id="PTHR47959">
    <property type="entry name" value="ATP-DEPENDENT RNA HELICASE RHLE-RELATED"/>
    <property type="match status" value="1"/>
</dbReference>
<evidence type="ECO:0000259" key="20">
    <source>
        <dbReference type="PROSITE" id="PS51195"/>
    </source>
</evidence>
<dbReference type="InterPro" id="IPR011545">
    <property type="entry name" value="DEAD/DEAH_box_helicase_dom"/>
</dbReference>
<feature type="region of interest" description="Disordered" evidence="17">
    <location>
        <begin position="541"/>
        <end position="567"/>
    </location>
</feature>
<dbReference type="VEuPathDB" id="TriTrypDB:BSAL_92045"/>
<evidence type="ECO:0000256" key="7">
    <source>
        <dbReference type="ARBA" id="ARBA00022840"/>
    </source>
</evidence>
<evidence type="ECO:0000256" key="3">
    <source>
        <dbReference type="ARBA" id="ARBA00022540"/>
    </source>
</evidence>
<dbReference type="SUPFAM" id="SSF52540">
    <property type="entry name" value="P-loop containing nucleoside triphosphate hydrolases"/>
    <property type="match status" value="1"/>
</dbReference>
<name>A0A0S4JD47_BODSA</name>
<dbReference type="Pfam" id="PF00270">
    <property type="entry name" value="DEAD"/>
    <property type="match status" value="1"/>
</dbReference>
<keyword evidence="4" id="KW-0547">Nucleotide-binding</keyword>
<evidence type="ECO:0000313" key="21">
    <source>
        <dbReference type="EMBL" id="CUG86221.1"/>
    </source>
</evidence>
<keyword evidence="5" id="KW-0378">Hydrolase</keyword>
<comment type="subunit">
    <text evidence="13">eIF4F is a multi-subunit complex, the composition of which varies with external and internal environmental conditions. It is composed of at least EIF4A, EIF4E and EIF4G.</text>
</comment>
<dbReference type="GO" id="GO:0003724">
    <property type="term" value="F:RNA helicase activity"/>
    <property type="evidence" value="ECO:0007669"/>
    <property type="project" value="UniProtKB-EC"/>
</dbReference>
<dbReference type="PROSITE" id="PS51195">
    <property type="entry name" value="Q_MOTIF"/>
    <property type="match status" value="1"/>
</dbReference>
<feature type="compositionally biased region" description="Basic and acidic residues" evidence="17">
    <location>
        <begin position="541"/>
        <end position="557"/>
    </location>
</feature>
<feature type="compositionally biased region" description="Basic residues" evidence="17">
    <location>
        <begin position="775"/>
        <end position="785"/>
    </location>
</feature>
<feature type="domain" description="Helicase ATP-binding" evidence="18">
    <location>
        <begin position="60"/>
        <end position="233"/>
    </location>
</feature>
<evidence type="ECO:0000256" key="12">
    <source>
        <dbReference type="ARBA" id="ARBA00024769"/>
    </source>
</evidence>
<sequence>MIASKPVSGLGDWDDAGAKGSGDKKKKSGGFQALNVEKELLNGILKLGFTVPTPIQRKAVRPMLQGNDVVAMARTGSGKTAAYLIPLLNLLKAHSTIVGIRGLVFSPTRELALQILRVGIKLGRFMGGLKWAAIVGGNSLDQQFEDLAANPDIVVSTPGRLLHIVEEASLQLSLVKMVILDEADRLFELGLQPQITALMHKIPDNAQRALFSATMPTVLAEFTNAGLHNPMVIRLDAEMRLSDKLKQSTFLVRSDEKLAALIFILKKVIKIGEVEGAQALVFVESRHHVDLLEMLMEGYMMSCSAIHGNMDQEARRNAIHNFTKKNTLVMIVTDVAARGLDIPLLDNVINFSFPFTPKLFVHRVGRVARAGRSGTAYSLMTFDDMPYFIDLMEFLCRPVINKRDPNDAFATPADDGYYGRLPEDSIQIELDYIRRLTAETIEIRQMMKVVENSHKKYSRTKKKATHDAIQEAKLSDYRYNQIPLHPIFIQSLQTKYIEADTAKIDLKRFKAKETVLEILHGERLFEIKRPQTIQSMSKAAKLEEDKREAKIARDQQKPGDAPAAPKKLTLAESLLARAADRKRSREADDAAAAAKAAADDDGYVVAPFFDDDNQTGGKSGKGTMASRNAAPTKYQDREFFITTERKETHIDSHFSVKDATIDIVAETAEDAQQQRMVFAWNKKKNRYTKMHVNDAKAMMRGMKNESGKAIDFKTKLEAYSKWMKHSNMRIQDVGEEEDLAALSRARGVVSGKGKDVSIAEDDEDYADISDPNQGKKLRIGRKAKKLPKDGQVRSFEELASAKRKVQKDKEKMARKAQHRKSKK</sequence>
<dbReference type="GO" id="GO:0005730">
    <property type="term" value="C:nucleolus"/>
    <property type="evidence" value="ECO:0007669"/>
    <property type="project" value="UniProtKB-SubCell"/>
</dbReference>
<dbReference type="InterPro" id="IPR014001">
    <property type="entry name" value="Helicase_ATP-bd"/>
</dbReference>
<evidence type="ECO:0000256" key="16">
    <source>
        <dbReference type="PROSITE-ProRule" id="PRU00552"/>
    </source>
</evidence>
<dbReference type="PROSITE" id="PS51192">
    <property type="entry name" value="HELICASE_ATP_BIND_1"/>
    <property type="match status" value="1"/>
</dbReference>
<feature type="short sequence motif" description="Q motif" evidence="16">
    <location>
        <begin position="29"/>
        <end position="57"/>
    </location>
</feature>
<evidence type="ECO:0000256" key="9">
    <source>
        <dbReference type="ARBA" id="ARBA00022917"/>
    </source>
</evidence>
<dbReference type="SMART" id="SM00487">
    <property type="entry name" value="DEXDc"/>
    <property type="match status" value="1"/>
</dbReference>
<evidence type="ECO:0000256" key="17">
    <source>
        <dbReference type="SAM" id="MobiDB-lite"/>
    </source>
</evidence>
<evidence type="ECO:0000256" key="2">
    <source>
        <dbReference type="ARBA" id="ARBA00012552"/>
    </source>
</evidence>
<evidence type="ECO:0000256" key="14">
    <source>
        <dbReference type="ARBA" id="ARBA00030297"/>
    </source>
</evidence>
<dbReference type="OrthoDB" id="10261375at2759"/>
<reference evidence="22" key="1">
    <citation type="submission" date="2015-09" db="EMBL/GenBank/DDBJ databases">
        <authorList>
            <consortium name="Pathogen Informatics"/>
        </authorList>
    </citation>
    <scope>NUCLEOTIDE SEQUENCE [LARGE SCALE GENOMIC DNA]</scope>
    <source>
        <strain evidence="22">Lake Konstanz</strain>
    </source>
</reference>
<proteinExistence type="inferred from homology"/>
<dbReference type="EMBL" id="CYKH01001261">
    <property type="protein sequence ID" value="CUG86221.1"/>
    <property type="molecule type" value="Genomic_DNA"/>
</dbReference>
<evidence type="ECO:0000256" key="15">
    <source>
        <dbReference type="ARBA" id="ARBA00047984"/>
    </source>
</evidence>
<dbReference type="GO" id="GO:0005829">
    <property type="term" value="C:cytosol"/>
    <property type="evidence" value="ECO:0007669"/>
    <property type="project" value="TreeGrafter"/>
</dbReference>
<dbReference type="Gene3D" id="3.40.50.300">
    <property type="entry name" value="P-loop containing nucleotide triphosphate hydrolases"/>
    <property type="match status" value="2"/>
</dbReference>
<dbReference type="GO" id="GO:0003743">
    <property type="term" value="F:translation initiation factor activity"/>
    <property type="evidence" value="ECO:0007669"/>
    <property type="project" value="UniProtKB-KW"/>
</dbReference>
<feature type="domain" description="DEAD-box RNA helicase Q" evidence="20">
    <location>
        <begin position="29"/>
        <end position="57"/>
    </location>
</feature>
<evidence type="ECO:0000259" key="19">
    <source>
        <dbReference type="PROSITE" id="PS51194"/>
    </source>
</evidence>